<comment type="function">
    <text evidence="1">Needed for flagellar regrowth and assembly.</text>
</comment>
<sequence>MISLSRLIKGLTFSDGQLQSDKKIISIKVFKPFTEEDEIESPAINLDVQAEEIIENARLEADALINNARQEAELLRQQLEEKLQSFEAEKEQITLHAKEAGYNAGLEDGRQNGYLEYHEIIQSAQAIVESAKKDYRTHVESSEKEILEIGMKVAQKIIGKMIIDNEEDFLSIVKRALKEAREHEEIQLHIHPLHYDFLLANKYELKTLFPKEVDLFIYPDDELTESSCIIESVNGRIDASVDSQLDEVKQKLNELLEGEQQ</sequence>
<evidence type="ECO:0000256" key="1">
    <source>
        <dbReference type="ARBA" id="ARBA00003041"/>
    </source>
</evidence>
<keyword evidence="8" id="KW-0175">Coiled coil</keyword>
<evidence type="ECO:0000256" key="8">
    <source>
        <dbReference type="SAM" id="Coils"/>
    </source>
</evidence>
<proteinExistence type="inferred from homology"/>
<dbReference type="RefSeq" id="WP_151534202.1">
    <property type="nucleotide sequence ID" value="NZ_WBOS01000002.1"/>
</dbReference>
<dbReference type="NCBIfam" id="TIGR03825">
    <property type="entry name" value="FliH_bacil"/>
    <property type="match status" value="1"/>
</dbReference>
<dbReference type="GO" id="GO:0005576">
    <property type="term" value="C:extracellular region"/>
    <property type="evidence" value="ECO:0007669"/>
    <property type="project" value="InterPro"/>
</dbReference>
<comment type="caution">
    <text evidence="10">The sequence shown here is derived from an EMBL/GenBank/DDBJ whole genome shotgun (WGS) entry which is preliminary data.</text>
</comment>
<dbReference type="Pfam" id="PF02108">
    <property type="entry name" value="FliH"/>
    <property type="match status" value="1"/>
</dbReference>
<evidence type="ECO:0000259" key="9">
    <source>
        <dbReference type="Pfam" id="PF02108"/>
    </source>
</evidence>
<keyword evidence="10" id="KW-0969">Cilium</keyword>
<evidence type="ECO:0000256" key="2">
    <source>
        <dbReference type="ARBA" id="ARBA00006602"/>
    </source>
</evidence>
<accession>A0A6L3V9E7</accession>
<organism evidence="10 11">
    <name type="scientific">Cytobacillus depressus</name>
    <dbReference type="NCBI Taxonomy" id="1602942"/>
    <lineage>
        <taxon>Bacteria</taxon>
        <taxon>Bacillati</taxon>
        <taxon>Bacillota</taxon>
        <taxon>Bacilli</taxon>
        <taxon>Bacillales</taxon>
        <taxon>Bacillaceae</taxon>
        <taxon>Cytobacillus</taxon>
    </lineage>
</organism>
<evidence type="ECO:0000256" key="5">
    <source>
        <dbReference type="ARBA" id="ARBA00022927"/>
    </source>
</evidence>
<evidence type="ECO:0000313" key="11">
    <source>
        <dbReference type="Proteomes" id="UP000481030"/>
    </source>
</evidence>
<dbReference type="Proteomes" id="UP000481030">
    <property type="component" value="Unassembled WGS sequence"/>
</dbReference>
<dbReference type="InterPro" id="IPR051472">
    <property type="entry name" value="T3SS_Stator/FliH"/>
</dbReference>
<dbReference type="GO" id="GO:0044781">
    <property type="term" value="P:bacterial-type flagellum organization"/>
    <property type="evidence" value="ECO:0007669"/>
    <property type="project" value="UniProtKB-KW"/>
</dbReference>
<dbReference type="PANTHER" id="PTHR34982:SF1">
    <property type="entry name" value="FLAGELLAR ASSEMBLY PROTEIN FLIH"/>
    <property type="match status" value="1"/>
</dbReference>
<protein>
    <recommendedName>
        <fullName evidence="7">Flagellar assembly protein FliH</fullName>
    </recommendedName>
</protein>
<keyword evidence="4" id="KW-1005">Bacterial flagellum biogenesis</keyword>
<keyword evidence="6" id="KW-1006">Bacterial flagellum protein export</keyword>
<dbReference type="InterPro" id="IPR018035">
    <property type="entry name" value="Flagellar_FliH/T3SS_HrpE"/>
</dbReference>
<keyword evidence="11" id="KW-1185">Reference proteome</keyword>
<comment type="similarity">
    <text evidence="2">Belongs to the FliH family.</text>
</comment>
<reference evidence="10 11" key="1">
    <citation type="journal article" date="2016" name="Antonie Van Leeuwenhoek">
        <title>Bacillus depressus sp. nov., isolated from soil of a sunflower field.</title>
        <authorList>
            <person name="Wei X."/>
            <person name="Xin D."/>
            <person name="Xin Y."/>
            <person name="Zhang H."/>
            <person name="Wang T."/>
            <person name="Zhang J."/>
        </authorList>
    </citation>
    <scope>NUCLEOTIDE SEQUENCE [LARGE SCALE GENOMIC DNA]</scope>
    <source>
        <strain evidence="10 11">BZ1</strain>
    </source>
</reference>
<dbReference type="AlphaFoldDB" id="A0A6L3V9E7"/>
<dbReference type="GO" id="GO:0003824">
    <property type="term" value="F:catalytic activity"/>
    <property type="evidence" value="ECO:0007669"/>
    <property type="project" value="InterPro"/>
</dbReference>
<evidence type="ECO:0000256" key="3">
    <source>
        <dbReference type="ARBA" id="ARBA00022448"/>
    </source>
</evidence>
<name>A0A6L3V9E7_9BACI</name>
<evidence type="ECO:0000256" key="4">
    <source>
        <dbReference type="ARBA" id="ARBA00022795"/>
    </source>
</evidence>
<keyword evidence="5" id="KW-0653">Protein transport</keyword>
<dbReference type="OrthoDB" id="19020at2"/>
<keyword evidence="10" id="KW-0966">Cell projection</keyword>
<feature type="domain" description="Flagellar assembly protein FliH/Type III secretion system HrpE" evidence="9">
    <location>
        <begin position="120"/>
        <end position="247"/>
    </location>
</feature>
<keyword evidence="10" id="KW-0282">Flagellum</keyword>
<keyword evidence="3" id="KW-0813">Transport</keyword>
<dbReference type="GO" id="GO:0015031">
    <property type="term" value="P:protein transport"/>
    <property type="evidence" value="ECO:0007669"/>
    <property type="project" value="UniProtKB-KW"/>
</dbReference>
<dbReference type="InterPro" id="IPR003541">
    <property type="entry name" value="Anthrax_toxin_lethal/edema"/>
</dbReference>
<dbReference type="GO" id="GO:0046872">
    <property type="term" value="F:metal ion binding"/>
    <property type="evidence" value="ECO:0007669"/>
    <property type="project" value="InterPro"/>
</dbReference>
<dbReference type="GO" id="GO:0005829">
    <property type="term" value="C:cytosol"/>
    <property type="evidence" value="ECO:0007669"/>
    <property type="project" value="TreeGrafter"/>
</dbReference>
<evidence type="ECO:0000256" key="7">
    <source>
        <dbReference type="NCBIfam" id="TIGR03825"/>
    </source>
</evidence>
<evidence type="ECO:0000313" key="10">
    <source>
        <dbReference type="EMBL" id="KAB2337508.1"/>
    </source>
</evidence>
<dbReference type="PANTHER" id="PTHR34982">
    <property type="entry name" value="YOP PROTEINS TRANSLOCATION PROTEIN L"/>
    <property type="match status" value="1"/>
</dbReference>
<gene>
    <name evidence="10" type="primary">fliH</name>
    <name evidence="10" type="ORF">F7731_07840</name>
</gene>
<dbReference type="InterPro" id="IPR022524">
    <property type="entry name" value="FliH_Bacilli"/>
</dbReference>
<dbReference type="PRINTS" id="PR01392">
    <property type="entry name" value="ANTHRAXTOXNA"/>
</dbReference>
<evidence type="ECO:0000256" key="6">
    <source>
        <dbReference type="ARBA" id="ARBA00023225"/>
    </source>
</evidence>
<dbReference type="EMBL" id="WBOS01000002">
    <property type="protein sequence ID" value="KAB2337508.1"/>
    <property type="molecule type" value="Genomic_DNA"/>
</dbReference>
<feature type="coiled-coil region" evidence="8">
    <location>
        <begin position="54"/>
        <end position="96"/>
    </location>
</feature>